<dbReference type="InterPro" id="IPR001272">
    <property type="entry name" value="PEP_carboxykinase_ATP"/>
</dbReference>
<dbReference type="EC" id="4.1.1.49" evidence="3"/>
<keyword evidence="5" id="KW-0067">ATP-binding</keyword>
<dbReference type="InterPro" id="IPR008210">
    <property type="entry name" value="PEP_carboxykinase_N"/>
</dbReference>
<keyword evidence="9" id="KW-1185">Reference proteome</keyword>
<accession>A0A426D6H9</accession>
<evidence type="ECO:0000256" key="5">
    <source>
        <dbReference type="ARBA" id="ARBA00022840"/>
    </source>
</evidence>
<dbReference type="GO" id="GO:0004612">
    <property type="term" value="F:phosphoenolpyruvate carboxykinase (ATP) activity"/>
    <property type="evidence" value="ECO:0007669"/>
    <property type="project" value="UniProtKB-EC"/>
</dbReference>
<evidence type="ECO:0000256" key="4">
    <source>
        <dbReference type="ARBA" id="ARBA00022741"/>
    </source>
</evidence>
<dbReference type="OrthoDB" id="9806325at2"/>
<dbReference type="EMBL" id="QWZQ01000025">
    <property type="protein sequence ID" value="RRK10233.1"/>
    <property type="molecule type" value="Genomic_DNA"/>
</dbReference>
<evidence type="ECO:0000256" key="2">
    <source>
        <dbReference type="ARBA" id="ARBA00006052"/>
    </source>
</evidence>
<evidence type="ECO:0000256" key="6">
    <source>
        <dbReference type="ARBA" id="ARBA00023239"/>
    </source>
</evidence>
<comment type="caution">
    <text evidence="8">The sequence shown here is derived from an EMBL/GenBank/DDBJ whole genome shotgun (WGS) entry which is preliminary data.</text>
</comment>
<dbReference type="Gene3D" id="3.90.228.20">
    <property type="match status" value="1"/>
</dbReference>
<protein>
    <recommendedName>
        <fullName evidence="3">phosphoenolpyruvate carboxykinase (ATP)</fullName>
        <ecNumber evidence="3">4.1.1.49</ecNumber>
    </recommendedName>
</protein>
<evidence type="ECO:0000256" key="1">
    <source>
        <dbReference type="ARBA" id="ARBA00004742"/>
    </source>
</evidence>
<dbReference type="SUPFAM" id="SSF53795">
    <property type="entry name" value="PEP carboxykinase-like"/>
    <property type="match status" value="1"/>
</dbReference>
<dbReference type="UniPathway" id="UPA00138"/>
<dbReference type="Proteomes" id="UP000283633">
    <property type="component" value="Unassembled WGS sequence"/>
</dbReference>
<dbReference type="SUPFAM" id="SSF68923">
    <property type="entry name" value="PEP carboxykinase N-terminal domain"/>
    <property type="match status" value="1"/>
</dbReference>
<dbReference type="GO" id="GO:0005524">
    <property type="term" value="F:ATP binding"/>
    <property type="evidence" value="ECO:0007669"/>
    <property type="project" value="UniProtKB-KW"/>
</dbReference>
<dbReference type="Pfam" id="PF01293">
    <property type="entry name" value="PEPCK_ATP"/>
    <property type="match status" value="1"/>
</dbReference>
<dbReference type="InterPro" id="IPR013035">
    <property type="entry name" value="PEP_carboxykinase_C"/>
</dbReference>
<keyword evidence="8" id="KW-0670">Pyruvate</keyword>
<dbReference type="RefSeq" id="WP_125072466.1">
    <property type="nucleotide sequence ID" value="NZ_QWZQ01000025.1"/>
</dbReference>
<organism evidence="8 9">
    <name type="scientific">Lactiplantibacillus garii</name>
    <dbReference type="NCBI Taxonomy" id="2306423"/>
    <lineage>
        <taxon>Bacteria</taxon>
        <taxon>Bacillati</taxon>
        <taxon>Bacillota</taxon>
        <taxon>Bacilli</taxon>
        <taxon>Lactobacillales</taxon>
        <taxon>Lactobacillaceae</taxon>
        <taxon>Lactiplantibacillus</taxon>
    </lineage>
</organism>
<comment type="similarity">
    <text evidence="2">Belongs to the phosphoenolpyruvate carboxykinase (ATP) family.</text>
</comment>
<evidence type="ECO:0000313" key="8">
    <source>
        <dbReference type="EMBL" id="RRK10233.1"/>
    </source>
</evidence>
<evidence type="ECO:0000313" key="9">
    <source>
        <dbReference type="Proteomes" id="UP000283633"/>
    </source>
</evidence>
<gene>
    <name evidence="8" type="ORF">D1831_08325</name>
</gene>
<keyword evidence="8" id="KW-0808">Transferase</keyword>
<dbReference type="GO" id="GO:0016301">
    <property type="term" value="F:kinase activity"/>
    <property type="evidence" value="ECO:0007669"/>
    <property type="project" value="UniProtKB-KW"/>
</dbReference>
<dbReference type="GO" id="GO:0006094">
    <property type="term" value="P:gluconeogenesis"/>
    <property type="evidence" value="ECO:0007669"/>
    <property type="project" value="UniProtKB-UniPathway"/>
</dbReference>
<keyword evidence="8" id="KW-0418">Kinase</keyword>
<reference evidence="8 9" key="1">
    <citation type="submission" date="2018-08" db="EMBL/GenBank/DDBJ databases">
        <title>Genome Lactobacillus garii FI11369.</title>
        <authorList>
            <person name="Diaz M."/>
            <person name="Narbad A."/>
        </authorList>
    </citation>
    <scope>NUCLEOTIDE SEQUENCE [LARGE SCALE GENOMIC DNA]</scope>
    <source>
        <strain evidence="8 9">FI11369</strain>
    </source>
</reference>
<evidence type="ECO:0000256" key="3">
    <source>
        <dbReference type="ARBA" id="ARBA00012363"/>
    </source>
</evidence>
<evidence type="ECO:0000256" key="7">
    <source>
        <dbReference type="ARBA" id="ARBA00047371"/>
    </source>
</evidence>
<name>A0A426D6H9_9LACO</name>
<comment type="pathway">
    <text evidence="1">Carbohydrate biosynthesis; gluconeogenesis.</text>
</comment>
<sequence>MSTKNAYQLADIGRSNPIFSQIRSTVETAFYGNNMTHVPNVATAYELATQDPGTVKTDLPIYRPTDLGLPADATMLVANTGKVVGRTAQARRILGDAGVDEADMAGRLRQAVYDGHQRKFIKTDVFVGLDEDFIVRAHLAIPEGFANNLLSYMLNFQPITKAYQEMFKNSVVYPEGDIYIYADPTYHDPDYPDGLALFDPKHNAAAILGMSYFGELKKSTLTLAWSIAHRHGYVACHGGLKAFHFQDKQDQVFAMFGLSGSGKSTLTHAKHGYKYDITVLHDDAFVINRKNGSSVALEPSYFDKTNDYPMTSDETKYFMTVQNVGVTLDANDRKVLVTEDLRNGNGRTIKSRYASTNRVDKENAPINAIFWIMKDDSLPPVIKVDDPVLAATFGVTLATKRSTAENIIGNVDRNALVIEPFANPFRVYPLSEDYHDFKALFEERHLDCYLLNTGFFGDKKIPKEITLGALEAIVNGTTEWESFAGLDHMQNLKLADFPVDYTDSDYRKLVATRLDIRANFVDQYQHSHNDRLPHEITDILVKLHKQLIAQPAKP</sequence>
<comment type="catalytic activity">
    <reaction evidence="7">
        <text>oxaloacetate + ATP = phosphoenolpyruvate + ADP + CO2</text>
        <dbReference type="Rhea" id="RHEA:18617"/>
        <dbReference type="ChEBI" id="CHEBI:16452"/>
        <dbReference type="ChEBI" id="CHEBI:16526"/>
        <dbReference type="ChEBI" id="CHEBI:30616"/>
        <dbReference type="ChEBI" id="CHEBI:58702"/>
        <dbReference type="ChEBI" id="CHEBI:456216"/>
        <dbReference type="EC" id="4.1.1.49"/>
    </reaction>
</comment>
<proteinExistence type="inferred from homology"/>
<keyword evidence="4" id="KW-0547">Nucleotide-binding</keyword>
<keyword evidence="6" id="KW-0456">Lyase</keyword>
<dbReference type="AlphaFoldDB" id="A0A426D6H9"/>